<proteinExistence type="predicted"/>
<protein>
    <submittedName>
        <fullName evidence="3">Uncharacterized protein</fullName>
    </submittedName>
</protein>
<reference evidence="3" key="1">
    <citation type="submission" date="2020-01" db="EMBL/GenBank/DDBJ databases">
        <authorList>
            <consortium name="DOE Joint Genome Institute"/>
            <person name="Haridas S."/>
            <person name="Albert R."/>
            <person name="Binder M."/>
            <person name="Bloem J."/>
            <person name="Labutti K."/>
            <person name="Salamov A."/>
            <person name="Andreopoulos B."/>
            <person name="Baker S.E."/>
            <person name="Barry K."/>
            <person name="Bills G."/>
            <person name="Bluhm B.H."/>
            <person name="Cannon C."/>
            <person name="Castanera R."/>
            <person name="Culley D.E."/>
            <person name="Daum C."/>
            <person name="Ezra D."/>
            <person name="Gonzalez J.B."/>
            <person name="Henrissat B."/>
            <person name="Kuo A."/>
            <person name="Liang C."/>
            <person name="Lipzen A."/>
            <person name="Lutzoni F."/>
            <person name="Magnuson J."/>
            <person name="Mondo S."/>
            <person name="Nolan M."/>
            <person name="Ohm R."/>
            <person name="Pangilinan J."/>
            <person name="Park H.-J."/>
            <person name="Ramirez L."/>
            <person name="Alfaro M."/>
            <person name="Sun H."/>
            <person name="Tritt A."/>
            <person name="Yoshinaga Y."/>
            <person name="Zwiers L.-H."/>
            <person name="Turgeon B.G."/>
            <person name="Goodwin S.B."/>
            <person name="Spatafora J.W."/>
            <person name="Crous P.W."/>
            <person name="Grigoriev I.V."/>
        </authorList>
    </citation>
    <scope>NUCLEOTIDE SEQUENCE</scope>
    <source>
        <strain evidence="3">CBS 342.82</strain>
    </source>
</reference>
<evidence type="ECO:0000256" key="1">
    <source>
        <dbReference type="SAM" id="MobiDB-lite"/>
    </source>
</evidence>
<reference evidence="3" key="2">
    <citation type="submission" date="2020-04" db="EMBL/GenBank/DDBJ databases">
        <authorList>
            <consortium name="NCBI Genome Project"/>
        </authorList>
    </citation>
    <scope>NUCLEOTIDE SEQUENCE</scope>
    <source>
        <strain evidence="3">CBS 342.82</strain>
    </source>
</reference>
<dbReference type="AlphaFoldDB" id="A0A6J3MHP3"/>
<dbReference type="RefSeq" id="XP_033464250.1">
    <property type="nucleotide sequence ID" value="XM_033606908.1"/>
</dbReference>
<evidence type="ECO:0000313" key="2">
    <source>
        <dbReference type="Proteomes" id="UP000504637"/>
    </source>
</evidence>
<dbReference type="GeneID" id="54364708"/>
<dbReference type="Proteomes" id="UP000504637">
    <property type="component" value="Unplaced"/>
</dbReference>
<feature type="region of interest" description="Disordered" evidence="1">
    <location>
        <begin position="102"/>
        <end position="144"/>
    </location>
</feature>
<accession>A0A6J3MHP3</accession>
<sequence>MIIALVWSVCCLEVRVRMNGQDGDEAYSSVYVRVGECVRRVGLSLANSRDARGLVLHHSNGCDTLVVPMPVVSIVVILINPREQPPEKSMRWDGVRSWFITRGSSSSSSSGRKRKEERGKRAKGSRGRTTIAFTTRTLPGDDSDRSALLRDRELLKQSWTSQHRYGCSMRARPPLPAWHFGASFSKLWASFWYPFPPQHELITHTHLPSWSFRLAAVGPIAYLGRPSSEHGVYGSCVMEEATAAADGSAEAGGWMFRRPDAPARCSQPARGQSADKKQSRRWNYLANTLQDHPDCHPPGIGSSSSFRHNAENAAAQAFDPLNVDPDDSSLETLIPSYGCDEERGTPICKPRCGTCVPPVDTTVDKECPRQPHCSTFDEGMHITNQKAALVPLCLGATLPWPVLGDRRVCSKRC</sequence>
<organism evidence="3">
    <name type="scientific">Dissoconium aciculare CBS 342.82</name>
    <dbReference type="NCBI Taxonomy" id="1314786"/>
    <lineage>
        <taxon>Eukaryota</taxon>
        <taxon>Fungi</taxon>
        <taxon>Dikarya</taxon>
        <taxon>Ascomycota</taxon>
        <taxon>Pezizomycotina</taxon>
        <taxon>Dothideomycetes</taxon>
        <taxon>Dothideomycetidae</taxon>
        <taxon>Mycosphaerellales</taxon>
        <taxon>Dissoconiaceae</taxon>
        <taxon>Dissoconium</taxon>
    </lineage>
</organism>
<name>A0A6J3MHP3_9PEZI</name>
<reference evidence="3" key="3">
    <citation type="submission" date="2025-08" db="UniProtKB">
        <authorList>
            <consortium name="RefSeq"/>
        </authorList>
    </citation>
    <scope>IDENTIFICATION</scope>
    <source>
        <strain evidence="3">CBS 342.82</strain>
    </source>
</reference>
<keyword evidence="2" id="KW-1185">Reference proteome</keyword>
<gene>
    <name evidence="3" type="ORF">K489DRAFT_397530</name>
</gene>
<evidence type="ECO:0000313" key="3">
    <source>
        <dbReference type="RefSeq" id="XP_033464250.1"/>
    </source>
</evidence>